<dbReference type="OrthoDB" id="278697at2"/>
<gene>
    <name evidence="1" type="ORF">SAMN05216204_107149</name>
</gene>
<dbReference type="AlphaFoldDB" id="A0A1I1KCV7"/>
<accession>A0A1I1KCV7</accession>
<evidence type="ECO:0000313" key="1">
    <source>
        <dbReference type="EMBL" id="SFC56528.1"/>
    </source>
</evidence>
<proteinExistence type="predicted"/>
<keyword evidence="2" id="KW-1185">Reference proteome</keyword>
<dbReference type="RefSeq" id="WP_091873926.1">
    <property type="nucleotide sequence ID" value="NZ_FOLD01000007.1"/>
</dbReference>
<evidence type="ECO:0000313" key="2">
    <source>
        <dbReference type="Proteomes" id="UP000198639"/>
    </source>
</evidence>
<organism evidence="1 2">
    <name type="scientific">Massilia yuzhufengensis</name>
    <dbReference type="NCBI Taxonomy" id="1164594"/>
    <lineage>
        <taxon>Bacteria</taxon>
        <taxon>Pseudomonadati</taxon>
        <taxon>Pseudomonadota</taxon>
        <taxon>Betaproteobacteria</taxon>
        <taxon>Burkholderiales</taxon>
        <taxon>Oxalobacteraceae</taxon>
        <taxon>Telluria group</taxon>
        <taxon>Massilia</taxon>
    </lineage>
</organism>
<reference evidence="2" key="1">
    <citation type="submission" date="2016-10" db="EMBL/GenBank/DDBJ databases">
        <authorList>
            <person name="Varghese N."/>
            <person name="Submissions S."/>
        </authorList>
    </citation>
    <scope>NUCLEOTIDE SEQUENCE [LARGE SCALE GENOMIC DNA]</scope>
    <source>
        <strain evidence="2">CGMCC 1.12041</strain>
    </source>
</reference>
<name>A0A1I1KCV7_9BURK</name>
<dbReference type="EMBL" id="FOLD01000007">
    <property type="protein sequence ID" value="SFC56528.1"/>
    <property type="molecule type" value="Genomic_DNA"/>
</dbReference>
<dbReference type="Proteomes" id="UP000198639">
    <property type="component" value="Unassembled WGS sequence"/>
</dbReference>
<protein>
    <submittedName>
        <fullName evidence="1">Uncharacterized protein</fullName>
    </submittedName>
</protein>
<sequence length="243" mass="25994">MNWLNNLRVTRHLRTSGYRTALAELPPGLEAAWRDGASTEFPGIPRDALFFVRAAEGLLGFFDVTTQGGPCALPSLAADSVWHAWLRHDPEGLEHFCRRHFGAAVPHLEADRLDQGALVRTLVVCRTQEGIPAHGPALPRLFTLDARLRMPRGHGYATQHGEVTYTRLDATGRRLRTAPPQPELSLAALLGAGYITEETHAEALRRRQDGGDGYVASTNSDCDSSGDCGDGGGGCGGGCGGGD</sequence>